<evidence type="ECO:0000313" key="2">
    <source>
        <dbReference type="Proteomes" id="UP000661025"/>
    </source>
</evidence>
<organism evidence="1 2">
    <name type="scientific">Streptomyces caniscabiei</name>
    <dbReference type="NCBI Taxonomy" id="2746961"/>
    <lineage>
        <taxon>Bacteria</taxon>
        <taxon>Bacillati</taxon>
        <taxon>Actinomycetota</taxon>
        <taxon>Actinomycetes</taxon>
        <taxon>Kitasatosporales</taxon>
        <taxon>Streptomycetaceae</taxon>
        <taxon>Streptomyces</taxon>
    </lineage>
</organism>
<dbReference type="EMBL" id="JACYXT010000012">
    <property type="protein sequence ID" value="MBD9726625.1"/>
    <property type="molecule type" value="Genomic_DNA"/>
</dbReference>
<sequence length="122" mass="13996">MLIYGRDAEFQPAESPHSDSAYMRAKRNFMSRDNEHFYTFDSLKPVSEAEGLWDLPPTFATHPNMRELFEAIARPEAALAKVPLIDDVRRAYVAERWAHWRTQIQQNRQGDIAVTAMGGEGE</sequence>
<gene>
    <name evidence="1" type="ORF">IHE70_26155</name>
</gene>
<dbReference type="GeneID" id="79930507"/>
<dbReference type="Proteomes" id="UP000661025">
    <property type="component" value="Unassembled WGS sequence"/>
</dbReference>
<evidence type="ECO:0000313" key="1">
    <source>
        <dbReference type="EMBL" id="MBD9726625.1"/>
    </source>
</evidence>
<accession>A0A927L6V8</accession>
<name>A0A927L6V8_9ACTN</name>
<dbReference type="AlphaFoldDB" id="A0A927L6V8"/>
<dbReference type="RefSeq" id="WP_192363318.1">
    <property type="nucleotide sequence ID" value="NZ_CP119182.1"/>
</dbReference>
<comment type="caution">
    <text evidence="1">The sequence shown here is derived from an EMBL/GenBank/DDBJ whole genome shotgun (WGS) entry which is preliminary data.</text>
</comment>
<proteinExistence type="predicted"/>
<protein>
    <submittedName>
        <fullName evidence="1">Uncharacterized protein</fullName>
    </submittedName>
</protein>
<reference evidence="1" key="1">
    <citation type="submission" date="2020-09" db="EMBL/GenBank/DDBJ databases">
        <title>Streptomyces canutascabiei sp. nov., which causes potato common scab and is distributed across the world.</title>
        <authorList>
            <person name="Nguyen H.P."/>
            <person name="Weisberg A.J."/>
            <person name="Chang J.H."/>
            <person name="Clarke C.R."/>
        </authorList>
    </citation>
    <scope>NUCLEOTIDE SEQUENCE</scope>
    <source>
        <strain evidence="1">ID-01-6.2a</strain>
    </source>
</reference>